<keyword evidence="4" id="KW-1185">Reference proteome</keyword>
<protein>
    <submittedName>
        <fullName evidence="3">HET-domain containing protein</fullName>
    </submittedName>
</protein>
<organism evidence="3 4">
    <name type="scientific">Fusarium agapanthi</name>
    <dbReference type="NCBI Taxonomy" id="1803897"/>
    <lineage>
        <taxon>Eukaryota</taxon>
        <taxon>Fungi</taxon>
        <taxon>Dikarya</taxon>
        <taxon>Ascomycota</taxon>
        <taxon>Pezizomycotina</taxon>
        <taxon>Sordariomycetes</taxon>
        <taxon>Hypocreomycetidae</taxon>
        <taxon>Hypocreales</taxon>
        <taxon>Nectriaceae</taxon>
        <taxon>Fusarium</taxon>
        <taxon>Fusarium fujikuroi species complex</taxon>
    </lineage>
</organism>
<dbReference type="PANTHER" id="PTHR33112:SF15">
    <property type="entry name" value="HETEROKARYON INCOMPATIBILITY DOMAIN-CONTAINING PROTEIN"/>
    <property type="match status" value="1"/>
</dbReference>
<gene>
    <name evidence="3" type="ORF">FAGAP_1801</name>
</gene>
<feature type="domain" description="Heterokaryon incompatibility" evidence="2">
    <location>
        <begin position="217"/>
        <end position="336"/>
    </location>
</feature>
<dbReference type="Pfam" id="PF06985">
    <property type="entry name" value="HET"/>
    <property type="match status" value="1"/>
</dbReference>
<dbReference type="PANTHER" id="PTHR33112">
    <property type="entry name" value="DOMAIN PROTEIN, PUTATIVE-RELATED"/>
    <property type="match status" value="1"/>
</dbReference>
<dbReference type="OrthoDB" id="5362512at2759"/>
<accession>A0A9P5EGD4</accession>
<proteinExistence type="predicted"/>
<reference evidence="3" key="1">
    <citation type="submission" date="2020-01" db="EMBL/GenBank/DDBJ databases">
        <title>Identification and distribution of gene clusters putatively required for synthesis of sphingolipid metabolism inhibitors in phylogenetically diverse species of the filamentous fungus Fusarium.</title>
        <authorList>
            <person name="Kim H.-S."/>
            <person name="Busman M."/>
            <person name="Brown D.W."/>
            <person name="Divon H."/>
            <person name="Uhlig S."/>
            <person name="Proctor R.H."/>
        </authorList>
    </citation>
    <scope>NUCLEOTIDE SEQUENCE</scope>
    <source>
        <strain evidence="3">NRRL 31653</strain>
    </source>
</reference>
<evidence type="ECO:0000256" key="1">
    <source>
        <dbReference type="SAM" id="MobiDB-lite"/>
    </source>
</evidence>
<dbReference type="InterPro" id="IPR010730">
    <property type="entry name" value="HET"/>
</dbReference>
<evidence type="ECO:0000313" key="3">
    <source>
        <dbReference type="EMBL" id="KAF4502009.1"/>
    </source>
</evidence>
<feature type="region of interest" description="Disordered" evidence="1">
    <location>
        <begin position="493"/>
        <end position="522"/>
    </location>
</feature>
<dbReference type="Proteomes" id="UP000737391">
    <property type="component" value="Unassembled WGS sequence"/>
</dbReference>
<dbReference type="EMBL" id="LUFC02000101">
    <property type="protein sequence ID" value="KAF4502009.1"/>
    <property type="molecule type" value="Genomic_DNA"/>
</dbReference>
<sequence>MALCVYCRAVDFSALPEPPRWKRLDRAFDDPQLNALSFDAGDSETLHENEPGLPWQDSLDTLAESAALNCPLCTIVQSAAQDLNDGRQAGRHSSTLYQEFGADYHFALPLKRLYLTQRFRKGYGFAVFIASGDSRALLLGNAAFTVEEASPLAGKISLRPFCEDSGSSGAMRVVSSWLKNSVGCVGDSGIKLIEPDVVPMLTTTRTSLHAHISGLFVADLPKTFRDAVSLCRYLGIPYLCIDSLCIIQGDTKDWARESSRMLNVYSNAYLVIAANHASDSAAGCFHNRPSRMSVNVILAGIGLVHAQLGANSDEVLPHNNEFFDEPLTKRAWALQERLLATCMVHYNNGQMYFECRHGIVGDDGCNTDTPYCDLSPVMNHRCSAREALLTWSSIIWNYGDRNLTKPTGKFPALSGIASLLGGLLKDEYVAGLWSSVMVQGLAWQGQWRPKLQPINEYIGPSWSWASFEGIAAPNTDPNWKSIAVVEDWKIEEVSPDDPYGQVKSASMKDSSEQESDRTRDSAQSMVARVMTYV</sequence>
<dbReference type="AlphaFoldDB" id="A0A9P5EGD4"/>
<feature type="compositionally biased region" description="Basic and acidic residues" evidence="1">
    <location>
        <begin position="509"/>
        <end position="520"/>
    </location>
</feature>
<name>A0A9P5EGD4_9HYPO</name>
<evidence type="ECO:0000259" key="2">
    <source>
        <dbReference type="Pfam" id="PF06985"/>
    </source>
</evidence>
<evidence type="ECO:0000313" key="4">
    <source>
        <dbReference type="Proteomes" id="UP000737391"/>
    </source>
</evidence>
<comment type="caution">
    <text evidence="3">The sequence shown here is derived from an EMBL/GenBank/DDBJ whole genome shotgun (WGS) entry which is preliminary data.</text>
</comment>